<dbReference type="AlphaFoldDB" id="A0A0D2ELL0"/>
<evidence type="ECO:0000259" key="7">
    <source>
        <dbReference type="PROSITE" id="PS50850"/>
    </source>
</evidence>
<dbReference type="PROSITE" id="PS50850">
    <property type="entry name" value="MFS"/>
    <property type="match status" value="1"/>
</dbReference>
<keyword evidence="9" id="KW-1185">Reference proteome</keyword>
<evidence type="ECO:0000256" key="5">
    <source>
        <dbReference type="ARBA" id="ARBA00023136"/>
    </source>
</evidence>
<keyword evidence="4 6" id="KW-1133">Transmembrane helix</keyword>
<feature type="transmembrane region" description="Helical" evidence="6">
    <location>
        <begin position="194"/>
        <end position="214"/>
    </location>
</feature>
<feature type="transmembrane region" description="Helical" evidence="6">
    <location>
        <begin position="328"/>
        <end position="350"/>
    </location>
</feature>
<feature type="transmembrane region" description="Helical" evidence="6">
    <location>
        <begin position="545"/>
        <end position="572"/>
    </location>
</feature>
<comment type="subcellular location">
    <subcellularLocation>
        <location evidence="1">Membrane</location>
        <topology evidence="1">Multi-pass membrane protein</topology>
    </subcellularLocation>
</comment>
<dbReference type="CDD" id="cd17330">
    <property type="entry name" value="MFS_SLC46_TetA_like"/>
    <property type="match status" value="1"/>
</dbReference>
<evidence type="ECO:0000313" key="8">
    <source>
        <dbReference type="EMBL" id="KIW48779.1"/>
    </source>
</evidence>
<dbReference type="EMBL" id="KN847332">
    <property type="protein sequence ID" value="KIW48779.1"/>
    <property type="molecule type" value="Genomic_DNA"/>
</dbReference>
<sequence>MISVSASAPTRKMFAQVFTCQTTDIYLFPSHLVCRALTSTLLRLHIRYSIHTLARTAFSTSFSLFLVFFFLSLFSSFLLLSSHTVLLLVFLPFSRSRRHYLREHPILSDRHLSRTFCYCCAAAAGGQQVVRDEGLQEKMKLTRKKSNPCTDDTFPTTQFLILAICRLSEPIAITAIFPYAWLMVKTFGLGDASFYAGILIASFSLAEALTSMFWGGLSDRLGRKPILLTGLAGTVVSLLVVGFSTNFTVALCGRIIGGALNGNIGVIQTMVGELVTKPEHEPKAYAVMPFVWSIGCIIGPAIGGLLANPAKSYPDVFPSNGLFGHFPWLLPNLICAVIMLFSIIVGSFWLQETHPEFRQKGPDEDPRFDVTERTPMMLTAGANADAGTDLRRDSFGTFNEVEIQKTLRWKISAHGSSRSSSISDKGSQKWFTKRVAMLTLALSLYTYHSMCYDHLLPIFFEDKPVDQVSVSSLGVLHIPGGLGMSTKDVGVIMSVNGLIALFIQAVIFPIAAERLGVWRVFVLVTILHPVAFFIVPYLALLPPNLLYPGIYFCLTVRNLLSILDYPVLLILLKQASPSLSTLGRINGLAAAAGAACRTVAPPIAGLLYERGSQIGFTGLAYFGAGVVAIVGVGQLWFVPREKYTSTVKAIIPYMENTEEAIQDVVDVTVMDGVEEEEEV</sequence>
<dbReference type="GeneID" id="27353418"/>
<feature type="transmembrane region" description="Helical" evidence="6">
    <location>
        <begin position="159"/>
        <end position="182"/>
    </location>
</feature>
<feature type="transmembrane region" description="Helical" evidence="6">
    <location>
        <begin position="584"/>
        <end position="608"/>
    </location>
</feature>
<dbReference type="GO" id="GO:0016020">
    <property type="term" value="C:membrane"/>
    <property type="evidence" value="ECO:0007669"/>
    <property type="project" value="UniProtKB-SubCell"/>
</dbReference>
<evidence type="ECO:0000256" key="1">
    <source>
        <dbReference type="ARBA" id="ARBA00004141"/>
    </source>
</evidence>
<dbReference type="InterPro" id="IPR020846">
    <property type="entry name" value="MFS_dom"/>
</dbReference>
<evidence type="ECO:0000256" key="6">
    <source>
        <dbReference type="SAM" id="Phobius"/>
    </source>
</evidence>
<feature type="transmembrane region" description="Helical" evidence="6">
    <location>
        <begin position="287"/>
        <end position="308"/>
    </location>
</feature>
<dbReference type="Gene3D" id="1.20.1250.20">
    <property type="entry name" value="MFS general substrate transporter like domains"/>
    <property type="match status" value="1"/>
</dbReference>
<evidence type="ECO:0000256" key="2">
    <source>
        <dbReference type="ARBA" id="ARBA00022448"/>
    </source>
</evidence>
<protein>
    <recommendedName>
        <fullName evidence="7">Major facilitator superfamily (MFS) profile domain-containing protein</fullName>
    </recommendedName>
</protein>
<dbReference type="RefSeq" id="XP_016268995.1">
    <property type="nucleotide sequence ID" value="XM_016401942.1"/>
</dbReference>
<feature type="transmembrane region" description="Helical" evidence="6">
    <location>
        <begin position="435"/>
        <end position="455"/>
    </location>
</feature>
<dbReference type="InterPro" id="IPR011701">
    <property type="entry name" value="MFS"/>
</dbReference>
<feature type="domain" description="Major facilitator superfamily (MFS) profile" evidence="7">
    <location>
        <begin position="158"/>
        <end position="643"/>
    </location>
</feature>
<feature type="transmembrane region" description="Helical" evidence="6">
    <location>
        <begin position="489"/>
        <end position="508"/>
    </location>
</feature>
<dbReference type="SUPFAM" id="SSF103473">
    <property type="entry name" value="MFS general substrate transporter"/>
    <property type="match status" value="1"/>
</dbReference>
<dbReference type="PANTHER" id="PTHR23504:SF2">
    <property type="entry name" value="TRANSPORTER, PUTATIVE (AFU_ORTHOLOGUE AFUA_8G04150)-RELATED"/>
    <property type="match status" value="1"/>
</dbReference>
<feature type="transmembrane region" description="Helical" evidence="6">
    <location>
        <begin position="520"/>
        <end position="539"/>
    </location>
</feature>
<feature type="transmembrane region" description="Helical" evidence="6">
    <location>
        <begin position="226"/>
        <end position="249"/>
    </location>
</feature>
<reference evidence="8 9" key="1">
    <citation type="submission" date="2015-01" db="EMBL/GenBank/DDBJ databases">
        <title>The Genome Sequence of Exophiala oligosperma CBS72588.</title>
        <authorList>
            <consortium name="The Broad Institute Genomics Platform"/>
            <person name="Cuomo C."/>
            <person name="de Hoog S."/>
            <person name="Gorbushina A."/>
            <person name="Stielow B."/>
            <person name="Teixiera M."/>
            <person name="Abouelleil A."/>
            <person name="Chapman S.B."/>
            <person name="Priest M."/>
            <person name="Young S.K."/>
            <person name="Wortman J."/>
            <person name="Nusbaum C."/>
            <person name="Birren B."/>
        </authorList>
    </citation>
    <scope>NUCLEOTIDE SEQUENCE [LARGE SCALE GENOMIC DNA]</scope>
    <source>
        <strain evidence="8 9">CBS 72588</strain>
    </source>
</reference>
<evidence type="ECO:0000256" key="3">
    <source>
        <dbReference type="ARBA" id="ARBA00022692"/>
    </source>
</evidence>
<keyword evidence="3 6" id="KW-0812">Transmembrane</keyword>
<organism evidence="8 9">
    <name type="scientific">Exophiala oligosperma</name>
    <dbReference type="NCBI Taxonomy" id="215243"/>
    <lineage>
        <taxon>Eukaryota</taxon>
        <taxon>Fungi</taxon>
        <taxon>Dikarya</taxon>
        <taxon>Ascomycota</taxon>
        <taxon>Pezizomycotina</taxon>
        <taxon>Eurotiomycetes</taxon>
        <taxon>Chaetothyriomycetidae</taxon>
        <taxon>Chaetothyriales</taxon>
        <taxon>Herpotrichiellaceae</taxon>
        <taxon>Exophiala</taxon>
    </lineage>
</organism>
<gene>
    <name evidence="8" type="ORF">PV06_01344</name>
</gene>
<dbReference type="VEuPathDB" id="FungiDB:PV06_01344"/>
<dbReference type="Pfam" id="PF07690">
    <property type="entry name" value="MFS_1"/>
    <property type="match status" value="1"/>
</dbReference>
<dbReference type="PANTHER" id="PTHR23504">
    <property type="entry name" value="MAJOR FACILITATOR SUPERFAMILY DOMAIN-CONTAINING PROTEIN 10"/>
    <property type="match status" value="1"/>
</dbReference>
<dbReference type="PRINTS" id="PR01035">
    <property type="entry name" value="TCRTETA"/>
</dbReference>
<keyword evidence="2" id="KW-0813">Transport</keyword>
<evidence type="ECO:0000256" key="4">
    <source>
        <dbReference type="ARBA" id="ARBA00022989"/>
    </source>
</evidence>
<evidence type="ECO:0000313" key="9">
    <source>
        <dbReference type="Proteomes" id="UP000053342"/>
    </source>
</evidence>
<accession>A0A0D2ELL0</accession>
<dbReference type="Proteomes" id="UP000053342">
    <property type="component" value="Unassembled WGS sequence"/>
</dbReference>
<feature type="transmembrane region" description="Helical" evidence="6">
    <location>
        <begin position="614"/>
        <end position="638"/>
    </location>
</feature>
<dbReference type="InterPro" id="IPR036259">
    <property type="entry name" value="MFS_trans_sf"/>
</dbReference>
<name>A0A0D2ELL0_9EURO</name>
<dbReference type="HOGENOM" id="CLU_001265_54_5_1"/>
<proteinExistence type="predicted"/>
<dbReference type="GO" id="GO:0022857">
    <property type="term" value="F:transmembrane transporter activity"/>
    <property type="evidence" value="ECO:0007669"/>
    <property type="project" value="InterPro"/>
</dbReference>
<dbReference type="OrthoDB" id="10262656at2759"/>
<keyword evidence="5 6" id="KW-0472">Membrane</keyword>
<dbReference type="InterPro" id="IPR001958">
    <property type="entry name" value="Tet-R_TetA/multi-R_MdtG-like"/>
</dbReference>